<name>A0ABT4XXV0_9RHOB</name>
<dbReference type="Gene3D" id="3.40.630.30">
    <property type="match status" value="1"/>
</dbReference>
<gene>
    <name evidence="4" type="ORF">PFY00_18725</name>
</gene>
<dbReference type="Pfam" id="PF13508">
    <property type="entry name" value="Acetyltransf_7"/>
    <property type="match status" value="1"/>
</dbReference>
<dbReference type="Proteomes" id="UP001210720">
    <property type="component" value="Unassembled WGS sequence"/>
</dbReference>
<keyword evidence="1 4" id="KW-0808">Transferase</keyword>
<evidence type="ECO:0000259" key="3">
    <source>
        <dbReference type="PROSITE" id="PS51186"/>
    </source>
</evidence>
<dbReference type="PANTHER" id="PTHR43877">
    <property type="entry name" value="AMINOALKYLPHOSPHONATE N-ACETYLTRANSFERASE-RELATED-RELATED"/>
    <property type="match status" value="1"/>
</dbReference>
<dbReference type="InterPro" id="IPR016181">
    <property type="entry name" value="Acyl_CoA_acyltransferase"/>
</dbReference>
<evidence type="ECO:0000256" key="2">
    <source>
        <dbReference type="ARBA" id="ARBA00023315"/>
    </source>
</evidence>
<dbReference type="PROSITE" id="PS51186">
    <property type="entry name" value="GNAT"/>
    <property type="match status" value="1"/>
</dbReference>
<proteinExistence type="predicted"/>
<keyword evidence="2 4" id="KW-0012">Acyltransferase</keyword>
<dbReference type="InterPro" id="IPR000182">
    <property type="entry name" value="GNAT_dom"/>
</dbReference>
<evidence type="ECO:0000313" key="5">
    <source>
        <dbReference type="Proteomes" id="UP001210720"/>
    </source>
</evidence>
<dbReference type="EMBL" id="JAQIOY010000013">
    <property type="protein sequence ID" value="MDA7426774.1"/>
    <property type="molecule type" value="Genomic_DNA"/>
</dbReference>
<dbReference type="InterPro" id="IPR050832">
    <property type="entry name" value="Bact_Acetyltransf"/>
</dbReference>
<dbReference type="RefSeq" id="WP_271434132.1">
    <property type="nucleotide sequence ID" value="NZ_JAQIOY010000013.1"/>
</dbReference>
<dbReference type="GO" id="GO:0016746">
    <property type="term" value="F:acyltransferase activity"/>
    <property type="evidence" value="ECO:0007669"/>
    <property type="project" value="UniProtKB-KW"/>
</dbReference>
<protein>
    <submittedName>
        <fullName evidence="4">GNAT family N-acetyltransferase</fullName>
        <ecNumber evidence="4">2.3.1.-</ecNumber>
    </submittedName>
</protein>
<feature type="domain" description="N-acetyltransferase" evidence="3">
    <location>
        <begin position="6"/>
        <end position="168"/>
    </location>
</feature>
<reference evidence="4 5" key="1">
    <citation type="submission" date="2023-01" db="EMBL/GenBank/DDBJ databases">
        <title>Thalassococcus onchidii sp. nov., isolated from a marine invertebrate from the South China Sea.</title>
        <authorList>
            <person name="Xu S."/>
            <person name="Liu Z."/>
            <person name="Xu Y."/>
        </authorList>
    </citation>
    <scope>NUCLEOTIDE SEQUENCE [LARGE SCALE GENOMIC DNA]</scope>
    <source>
        <strain evidence="4 5">KCTC 32084</strain>
    </source>
</reference>
<dbReference type="CDD" id="cd04301">
    <property type="entry name" value="NAT_SF"/>
    <property type="match status" value="1"/>
</dbReference>
<organism evidence="4 5">
    <name type="scientific">Thalassococcus lentus</name>
    <dbReference type="NCBI Taxonomy" id="1210524"/>
    <lineage>
        <taxon>Bacteria</taxon>
        <taxon>Pseudomonadati</taxon>
        <taxon>Pseudomonadota</taxon>
        <taxon>Alphaproteobacteria</taxon>
        <taxon>Rhodobacterales</taxon>
        <taxon>Roseobacteraceae</taxon>
        <taxon>Thalassococcus</taxon>
    </lineage>
</organism>
<evidence type="ECO:0000256" key="1">
    <source>
        <dbReference type="ARBA" id="ARBA00022679"/>
    </source>
</evidence>
<keyword evidence="5" id="KW-1185">Reference proteome</keyword>
<evidence type="ECO:0000313" key="4">
    <source>
        <dbReference type="EMBL" id="MDA7426774.1"/>
    </source>
</evidence>
<accession>A0ABT4XXV0</accession>
<comment type="caution">
    <text evidence="4">The sequence shown here is derived from an EMBL/GenBank/DDBJ whole genome shotgun (WGS) entry which is preliminary data.</text>
</comment>
<sequence length="168" mass="17934">MNDDVSHIRQAQMSDITSLDRLFQRSYAQLLAMDYPPSVLVTAIPIIGRAQPDLIRSGLFFVAERGDAIIGAGGWSMQAPGGRPGVRGIGHIRHVATDPDHVRQGVAQLLMAAILMGAKACGMVQMQCQSTLSAVGFYEAMGFVACGDIDVPLPGGLAFPAVHMERML</sequence>
<dbReference type="SUPFAM" id="SSF55729">
    <property type="entry name" value="Acyl-CoA N-acyltransferases (Nat)"/>
    <property type="match status" value="1"/>
</dbReference>
<dbReference type="PANTHER" id="PTHR43877:SF1">
    <property type="entry name" value="ACETYLTRANSFERASE"/>
    <property type="match status" value="1"/>
</dbReference>
<dbReference type="EC" id="2.3.1.-" evidence="4"/>